<dbReference type="PANTHER" id="PTHR30417:SF1">
    <property type="entry name" value="N-ACETYLMURAMOYL-L-ALANINE AMIDASE AMID"/>
    <property type="match status" value="1"/>
</dbReference>
<keyword evidence="3" id="KW-0378">Hydrolase</keyword>
<evidence type="ECO:0000259" key="5">
    <source>
        <dbReference type="Pfam" id="PF01510"/>
    </source>
</evidence>
<protein>
    <recommendedName>
        <fullName evidence="2">N-acetylmuramoyl-L-alanine amidase</fullName>
        <ecNumber evidence="2">3.5.1.28</ecNumber>
    </recommendedName>
</protein>
<sequence>MEDEDEMENKNPSPLIFNKHVNQCDYVGVTTNDVKNQDKLCDVSVIYVNSEGYIENADFIKRSVIRLEVGNMPKVNAIVLHRTDSSTTEGTLNSFGKGVGTHFLISKNGDIYQVASLFNFTSHVGKIRSRCEEENTWSEGEKKIIKSFGWNPKKKHDHEIIKEYPSRYPYNRDSVGIEVVALYNKDNKNWEPATTEQMESVKRLVDIIINIYELGDEDIYEHDKIAYKTADEGADLYII</sequence>
<dbReference type="EC" id="3.5.1.28" evidence="2"/>
<dbReference type="PANTHER" id="PTHR30417">
    <property type="entry name" value="N-ACETYLMURAMOYL-L-ALANINE AMIDASE AMID"/>
    <property type="match status" value="1"/>
</dbReference>
<dbReference type="SUPFAM" id="SSF55846">
    <property type="entry name" value="N-acetylmuramoyl-L-alanine amidase-like"/>
    <property type="match status" value="1"/>
</dbReference>
<dbReference type="Gene3D" id="3.40.80.10">
    <property type="entry name" value="Peptidoglycan recognition protein-like"/>
    <property type="match status" value="1"/>
</dbReference>
<name>A0ABX3U951_KLUIN</name>
<evidence type="ECO:0000313" key="6">
    <source>
        <dbReference type="EMBL" id="ORJ47939.1"/>
    </source>
</evidence>
<dbReference type="InterPro" id="IPR051206">
    <property type="entry name" value="NAMLAA_amidase_2"/>
</dbReference>
<gene>
    <name evidence="6" type="ORF">B2M27_23490</name>
</gene>
<reference evidence="6 7" key="1">
    <citation type="submission" date="2017-02" db="EMBL/GenBank/DDBJ databases">
        <title>Draft genome sequence of a Kluyvera intermedia isolate from a patient with a pancreatic abscess.</title>
        <authorList>
            <person name="Thele R."/>
        </authorList>
    </citation>
    <scope>NUCLEOTIDE SEQUENCE [LARGE SCALE GENOMIC DNA]</scope>
    <source>
        <strain evidence="6 7">FOSA7093</strain>
    </source>
</reference>
<keyword evidence="7" id="KW-1185">Reference proteome</keyword>
<dbReference type="Pfam" id="PF01510">
    <property type="entry name" value="Amidase_2"/>
    <property type="match status" value="1"/>
</dbReference>
<evidence type="ECO:0000256" key="1">
    <source>
        <dbReference type="ARBA" id="ARBA00001561"/>
    </source>
</evidence>
<dbReference type="RefSeq" id="WP_085007479.1">
    <property type="nucleotide sequence ID" value="NZ_MWPR01000055.1"/>
</dbReference>
<evidence type="ECO:0000256" key="2">
    <source>
        <dbReference type="ARBA" id="ARBA00011901"/>
    </source>
</evidence>
<dbReference type="InterPro" id="IPR002502">
    <property type="entry name" value="Amidase_domain"/>
</dbReference>
<dbReference type="InterPro" id="IPR036505">
    <property type="entry name" value="Amidase/PGRP_sf"/>
</dbReference>
<evidence type="ECO:0000256" key="3">
    <source>
        <dbReference type="ARBA" id="ARBA00022801"/>
    </source>
</evidence>
<dbReference type="Proteomes" id="UP000192521">
    <property type="component" value="Unassembled WGS sequence"/>
</dbReference>
<accession>A0ABX3U951</accession>
<comment type="catalytic activity">
    <reaction evidence="1">
        <text>Hydrolyzes the link between N-acetylmuramoyl residues and L-amino acid residues in certain cell-wall glycopeptides.</text>
        <dbReference type="EC" id="3.5.1.28"/>
    </reaction>
</comment>
<organism evidence="6 7">
    <name type="scientific">Kluyvera intermedia</name>
    <name type="common">Enterobacter intermedius</name>
    <dbReference type="NCBI Taxonomy" id="61648"/>
    <lineage>
        <taxon>Bacteria</taxon>
        <taxon>Pseudomonadati</taxon>
        <taxon>Pseudomonadota</taxon>
        <taxon>Gammaproteobacteria</taxon>
        <taxon>Enterobacterales</taxon>
        <taxon>Enterobacteriaceae</taxon>
        <taxon>Kluyvera</taxon>
    </lineage>
</organism>
<evidence type="ECO:0000313" key="7">
    <source>
        <dbReference type="Proteomes" id="UP000192521"/>
    </source>
</evidence>
<comment type="caution">
    <text evidence="6">The sequence shown here is derived from an EMBL/GenBank/DDBJ whole genome shotgun (WGS) entry which is preliminary data.</text>
</comment>
<evidence type="ECO:0000256" key="4">
    <source>
        <dbReference type="ARBA" id="ARBA00023316"/>
    </source>
</evidence>
<proteinExistence type="predicted"/>
<feature type="domain" description="N-acetylmuramoyl-L-alanine amidase" evidence="5">
    <location>
        <begin position="74"/>
        <end position="233"/>
    </location>
</feature>
<dbReference type="EMBL" id="MWPR01000055">
    <property type="protein sequence ID" value="ORJ47939.1"/>
    <property type="molecule type" value="Genomic_DNA"/>
</dbReference>
<keyword evidence="4" id="KW-0961">Cell wall biogenesis/degradation</keyword>